<organism evidence="10 11">
    <name type="scientific">Peptoanaerobacter stomatis</name>
    <dbReference type="NCBI Taxonomy" id="796937"/>
    <lineage>
        <taxon>Bacteria</taxon>
        <taxon>Bacillati</taxon>
        <taxon>Bacillota</taxon>
        <taxon>Clostridia</taxon>
        <taxon>Peptostreptococcales</taxon>
        <taxon>Filifactoraceae</taxon>
        <taxon>Peptoanaerobacter</taxon>
    </lineage>
</organism>
<dbReference type="HOGENOM" id="CLU_079959_0_2_9"/>
<dbReference type="PATRIC" id="fig|796937.3.peg.267"/>
<evidence type="ECO:0000256" key="6">
    <source>
        <dbReference type="ARBA" id="ARBA00047615"/>
    </source>
</evidence>
<dbReference type="Proteomes" id="UP000006437">
    <property type="component" value="Unassembled WGS sequence"/>
</dbReference>
<evidence type="ECO:0000256" key="8">
    <source>
        <dbReference type="HAMAP-Rule" id="MF_00238"/>
    </source>
</evidence>
<keyword evidence="5 8" id="KW-0067">ATP-binding</keyword>
<comment type="catalytic activity">
    <reaction evidence="7 8">
        <text>CMP + ATP = CDP + ADP</text>
        <dbReference type="Rhea" id="RHEA:11600"/>
        <dbReference type="ChEBI" id="CHEBI:30616"/>
        <dbReference type="ChEBI" id="CHEBI:58069"/>
        <dbReference type="ChEBI" id="CHEBI:60377"/>
        <dbReference type="ChEBI" id="CHEBI:456216"/>
        <dbReference type="EC" id="2.7.4.25"/>
    </reaction>
</comment>
<dbReference type="GO" id="GO:0015949">
    <property type="term" value="P:nucleobase-containing small molecule interconversion"/>
    <property type="evidence" value="ECO:0007669"/>
    <property type="project" value="TreeGrafter"/>
</dbReference>
<feature type="domain" description="Cytidylate kinase" evidence="9">
    <location>
        <begin position="3"/>
        <end position="212"/>
    </location>
</feature>
<dbReference type="EMBL" id="AFZE01000002">
    <property type="protein sequence ID" value="EHL16528.1"/>
    <property type="molecule type" value="Genomic_DNA"/>
</dbReference>
<dbReference type="InterPro" id="IPR011994">
    <property type="entry name" value="Cytidylate_kinase_dom"/>
</dbReference>
<evidence type="ECO:0000313" key="11">
    <source>
        <dbReference type="Proteomes" id="UP000006437"/>
    </source>
</evidence>
<dbReference type="GO" id="GO:0005829">
    <property type="term" value="C:cytosol"/>
    <property type="evidence" value="ECO:0007669"/>
    <property type="project" value="TreeGrafter"/>
</dbReference>
<keyword evidence="8" id="KW-0963">Cytoplasm</keyword>
<evidence type="ECO:0000313" key="10">
    <source>
        <dbReference type="EMBL" id="EHL16528.1"/>
    </source>
</evidence>
<dbReference type="GO" id="GO:0006220">
    <property type="term" value="P:pyrimidine nucleotide metabolic process"/>
    <property type="evidence" value="ECO:0007669"/>
    <property type="project" value="UniProtKB-UniRule"/>
</dbReference>
<dbReference type="RefSeq" id="WP_009525310.1">
    <property type="nucleotide sequence ID" value="NZ_JH414551.1"/>
</dbReference>
<dbReference type="Gene3D" id="3.40.50.300">
    <property type="entry name" value="P-loop containing nucleotide triphosphate hydrolases"/>
    <property type="match status" value="1"/>
</dbReference>
<keyword evidence="2 8" id="KW-0808">Transferase</keyword>
<dbReference type="PANTHER" id="PTHR21299">
    <property type="entry name" value="CYTIDYLATE KINASE/PANTOATE-BETA-ALANINE LIGASE"/>
    <property type="match status" value="1"/>
</dbReference>
<dbReference type="GO" id="GO:0036430">
    <property type="term" value="F:CMP kinase activity"/>
    <property type="evidence" value="ECO:0007669"/>
    <property type="project" value="RHEA"/>
</dbReference>
<protein>
    <recommendedName>
        <fullName evidence="8">Cytidylate kinase</fullName>
        <shortName evidence="8">CK</shortName>
        <ecNumber evidence="8">2.7.4.25</ecNumber>
    </recommendedName>
    <alternativeName>
        <fullName evidence="8">Cytidine monophosphate kinase</fullName>
        <shortName evidence="8">CMP kinase</shortName>
    </alternativeName>
</protein>
<dbReference type="GO" id="GO:0036431">
    <property type="term" value="F:dCMP kinase activity"/>
    <property type="evidence" value="ECO:0007669"/>
    <property type="project" value="InterPro"/>
</dbReference>
<dbReference type="SUPFAM" id="SSF52540">
    <property type="entry name" value="P-loop containing nucleoside triphosphate hydrolases"/>
    <property type="match status" value="1"/>
</dbReference>
<dbReference type="PANTHER" id="PTHR21299:SF2">
    <property type="entry name" value="CYTIDYLATE KINASE"/>
    <property type="match status" value="1"/>
</dbReference>
<reference evidence="10 11" key="1">
    <citation type="submission" date="2011-08" db="EMBL/GenBank/DDBJ databases">
        <title>The Genome Sequence of Eubacteriaceae bacterium ACC19a.</title>
        <authorList>
            <consortium name="The Broad Institute Genome Sequencing Platform"/>
            <person name="Earl A."/>
            <person name="Ward D."/>
            <person name="Feldgarden M."/>
            <person name="Gevers D."/>
            <person name="Sizova M."/>
            <person name="Hazen A."/>
            <person name="Epstein S."/>
            <person name="Young S.K."/>
            <person name="Zeng Q."/>
            <person name="Gargeya S."/>
            <person name="Fitzgerald M."/>
            <person name="Haas B."/>
            <person name="Abouelleil A."/>
            <person name="Alvarado L."/>
            <person name="Arachchi H.M."/>
            <person name="Berlin A."/>
            <person name="Brown A."/>
            <person name="Chapman S.B."/>
            <person name="Chen Z."/>
            <person name="Dunbar C."/>
            <person name="Freedman E."/>
            <person name="Gearin G."/>
            <person name="Gellesch M."/>
            <person name="Goldberg J."/>
            <person name="Griggs A."/>
            <person name="Gujja S."/>
            <person name="Heiman D."/>
            <person name="Howarth C."/>
            <person name="Larson L."/>
            <person name="Lui A."/>
            <person name="MacDonald P.J.P."/>
            <person name="Montmayeur A."/>
            <person name="Murphy C."/>
            <person name="Neiman D."/>
            <person name="Pearson M."/>
            <person name="Priest M."/>
            <person name="Roberts A."/>
            <person name="Saif S."/>
            <person name="Shea T."/>
            <person name="Shenoy N."/>
            <person name="Sisk P."/>
            <person name="Stolte C."/>
            <person name="Sykes S."/>
            <person name="Wortman J."/>
            <person name="Nusbaum C."/>
            <person name="Birren B."/>
        </authorList>
    </citation>
    <scope>NUCLEOTIDE SEQUENCE [LARGE SCALE GENOMIC DNA]</scope>
    <source>
        <strain evidence="10 11">ACC19a</strain>
    </source>
</reference>
<dbReference type="GO" id="GO:0005524">
    <property type="term" value="F:ATP binding"/>
    <property type="evidence" value="ECO:0007669"/>
    <property type="project" value="UniProtKB-UniRule"/>
</dbReference>
<evidence type="ECO:0000256" key="1">
    <source>
        <dbReference type="ARBA" id="ARBA00009427"/>
    </source>
</evidence>
<dbReference type="HAMAP" id="MF_00238">
    <property type="entry name" value="Cytidyl_kinase_type1"/>
    <property type="match status" value="1"/>
</dbReference>
<comment type="similarity">
    <text evidence="1 8">Belongs to the cytidylate kinase family. Type 1 subfamily.</text>
</comment>
<dbReference type="InterPro" id="IPR003136">
    <property type="entry name" value="Cytidylate_kin"/>
</dbReference>
<dbReference type="InterPro" id="IPR027417">
    <property type="entry name" value="P-loop_NTPase"/>
</dbReference>
<evidence type="ECO:0000256" key="3">
    <source>
        <dbReference type="ARBA" id="ARBA00022741"/>
    </source>
</evidence>
<dbReference type="AlphaFoldDB" id="G9WY24"/>
<dbReference type="CDD" id="cd02020">
    <property type="entry name" value="CMPK"/>
    <property type="match status" value="1"/>
</dbReference>
<dbReference type="Pfam" id="PF02224">
    <property type="entry name" value="Cytidylate_kin"/>
    <property type="match status" value="1"/>
</dbReference>
<comment type="catalytic activity">
    <reaction evidence="6 8">
        <text>dCMP + ATP = dCDP + ADP</text>
        <dbReference type="Rhea" id="RHEA:25094"/>
        <dbReference type="ChEBI" id="CHEBI:30616"/>
        <dbReference type="ChEBI" id="CHEBI:57566"/>
        <dbReference type="ChEBI" id="CHEBI:58593"/>
        <dbReference type="ChEBI" id="CHEBI:456216"/>
        <dbReference type="EC" id="2.7.4.25"/>
    </reaction>
</comment>
<accession>G9WY24</accession>
<evidence type="ECO:0000256" key="4">
    <source>
        <dbReference type="ARBA" id="ARBA00022777"/>
    </source>
</evidence>
<comment type="subcellular location">
    <subcellularLocation>
        <location evidence="8">Cytoplasm</location>
    </subcellularLocation>
</comment>
<dbReference type="EC" id="2.7.4.25" evidence="8"/>
<gene>
    <name evidence="8" type="primary">cmk</name>
    <name evidence="10" type="ORF">HMPREF9629_01075</name>
</gene>
<dbReference type="NCBIfam" id="TIGR00017">
    <property type="entry name" value="cmk"/>
    <property type="match status" value="1"/>
</dbReference>
<proteinExistence type="inferred from homology"/>
<keyword evidence="4 8" id="KW-0418">Kinase</keyword>
<keyword evidence="3 8" id="KW-0547">Nucleotide-binding</keyword>
<evidence type="ECO:0000259" key="9">
    <source>
        <dbReference type="Pfam" id="PF02224"/>
    </source>
</evidence>
<comment type="caution">
    <text evidence="10">The sequence shown here is derived from an EMBL/GenBank/DDBJ whole genome shotgun (WGS) entry which is preliminary data.</text>
</comment>
<sequence>MIIAIDGPAGAGKSTISKLIANRLGIMYIDTGAMYRAVTYYFLQNDVKFDDKDEIKSSLDKIDIDFDRDKVYLCNQDVTSQIKSKIVNENVSDVSAIDVVREKMVDMQRLMSKKKSVLLDGRDIGTVVFPSADYKFYLTASVDVRAKRRYLEEQNKGNINISIEEIKKSIENRDFIDSNRKISPLKKADDALEIDTSDMSIDEVVNKVINIVGEKDVI</sequence>
<evidence type="ECO:0000256" key="5">
    <source>
        <dbReference type="ARBA" id="ARBA00022840"/>
    </source>
</evidence>
<name>G9WY24_9FIRM</name>
<evidence type="ECO:0000256" key="2">
    <source>
        <dbReference type="ARBA" id="ARBA00022679"/>
    </source>
</evidence>
<evidence type="ECO:0000256" key="7">
    <source>
        <dbReference type="ARBA" id="ARBA00048478"/>
    </source>
</evidence>
<feature type="binding site" evidence="8">
    <location>
        <begin position="7"/>
        <end position="15"/>
    </location>
    <ligand>
        <name>ATP</name>
        <dbReference type="ChEBI" id="CHEBI:30616"/>
    </ligand>
</feature>